<feature type="compositionally biased region" description="Low complexity" evidence="1">
    <location>
        <begin position="108"/>
        <end position="119"/>
    </location>
</feature>
<feature type="compositionally biased region" description="Low complexity" evidence="1">
    <location>
        <begin position="64"/>
        <end position="77"/>
    </location>
</feature>
<proteinExistence type="predicted"/>
<evidence type="ECO:0000256" key="1">
    <source>
        <dbReference type="SAM" id="MobiDB-lite"/>
    </source>
</evidence>
<sequence>KAHKKEGKAPMKKKISEKQTRNSVESSEEGSPSKVKSPYPGPCRQLRKTGLPSPEKFAIGSHFSISSPPSSSSSPLSGRRSKNANSCLSTMTTPRPSALEFQNTGRFSSNSQSSRTVSSPQFGRGVQDSSHSGRKNRNTSPSRMLLNPSGSSLSHSGGKSRRPSNSPSAFKGKSLSLIHSGRKSSLVSPSTSSNFSRSPSSSLQFDSRGRSRSKHTSKSGKSPNSTQAGSLLLKGKVSRKTSKRVLIFQTDDNALITESLPTLPIDRNISSPKKPNKSPLGSRKSLESTNKFSERTKKTPGKTRKSGSEKYKGKSKEPSASKHRQLQLSLKSRTANKEKIKANSISPIIPDQNTANKLCFSLESSLQKSKSEKYRQQGQLKRKSTSTLQTVLLSPHTRSKRYILSAGSLKSPVKMSPRKVTHSNSGSFRIKMSAQDANVIGFKDNEPEDNAHQVRDFNCENFQALSFQKLSTEQIAKTTQRKCRSTTNIQCLSAPTSSVIAQVPRSAWKWKNRNVRTLLFINDSITSKKMTSASRNSSVICTPDGSFAEYSSSLDDSVGSFSRSGANFLSSAAVQDTAENKFDSVPSKRAKKSYSKGTINVSNWTGAVGKSELNSSPDLQTPSPRSKRNHYKWTSKKQYKGIKKDVTRPEMMDMELEDVTFSSLTNVDKNDIFQEHPQETVNTTENKDTTGHVPQIKSIKVTKELKKKRCTRQETNLMSSNVGHSGSLLHPLRKHKGTVVRSGGKDENSELSHEQKDSANNPSEPESIKDEFFLKTVDEGTRNANIACQRGLKRKRKRSLEEMGQFTLNKWLKEGKVGLPNCRQKQENGMKVLQDQDPCDIMPKAIDLVLKWRGKTFIVQKNSLVKAKEVQGTWIQTKKAHLTNTVSSENFFKSRATNIDKSIADVLSSGKAIGRQDSIQISKAIKDMDDIGLSNSNDGMSNLSILADLSHDFRVTRQMVNSSEFRKAGSKQPSLKWKIDGQEDGVVDGDAKTEVDKNIEKTAAKYVEVAQTKKELAQTSTRHKVDDDKKNIQNTEKEDGNMDDDTRKLSNSENETSYMEVIDYDEFLKMCNSDSEEKHLEDTLSASSVPEKEQVLLTKELNQSVDYFDFSGKEVHVIDQEKTSMTYIPGNHDKHQDTDMKNINSKEDKISVSDKGVMLEYFTLNEEKVVTLVCTPHKPISC</sequence>
<accession>A0ABD3WK60</accession>
<feature type="compositionally biased region" description="Polar residues" evidence="1">
    <location>
        <begin position="713"/>
        <end position="724"/>
    </location>
</feature>
<comment type="caution">
    <text evidence="2">The sequence shown here is derived from an EMBL/GenBank/DDBJ whole genome shotgun (WGS) entry which is preliminary data.</text>
</comment>
<protein>
    <submittedName>
        <fullName evidence="2">Uncharacterized protein</fullName>
    </submittedName>
</protein>
<feature type="compositionally biased region" description="Basic residues" evidence="1">
    <location>
        <begin position="625"/>
        <end position="640"/>
    </location>
</feature>
<feature type="region of interest" description="Disordered" evidence="1">
    <location>
        <begin position="609"/>
        <end position="640"/>
    </location>
</feature>
<keyword evidence="3" id="KW-1185">Reference proteome</keyword>
<feature type="region of interest" description="Disordered" evidence="1">
    <location>
        <begin position="1016"/>
        <end position="1051"/>
    </location>
</feature>
<feature type="compositionally biased region" description="Low complexity" evidence="1">
    <location>
        <begin position="188"/>
        <end position="202"/>
    </location>
</feature>
<feature type="region of interest" description="Disordered" evidence="1">
    <location>
        <begin position="1"/>
        <end position="239"/>
    </location>
</feature>
<feature type="region of interest" description="Disordered" evidence="1">
    <location>
        <begin position="264"/>
        <end position="338"/>
    </location>
</feature>
<feature type="compositionally biased region" description="Basic and acidic residues" evidence="1">
    <location>
        <begin position="1023"/>
        <end position="1050"/>
    </location>
</feature>
<evidence type="ECO:0000313" key="3">
    <source>
        <dbReference type="Proteomes" id="UP001634394"/>
    </source>
</evidence>
<feature type="non-terminal residue" evidence="2">
    <location>
        <position position="1"/>
    </location>
</feature>
<feature type="compositionally biased region" description="Polar residues" evidence="1">
    <location>
        <begin position="612"/>
        <end position="624"/>
    </location>
</feature>
<organism evidence="2 3">
    <name type="scientific">Sinanodonta woodiana</name>
    <name type="common">Chinese pond mussel</name>
    <name type="synonym">Anodonta woodiana</name>
    <dbReference type="NCBI Taxonomy" id="1069815"/>
    <lineage>
        <taxon>Eukaryota</taxon>
        <taxon>Metazoa</taxon>
        <taxon>Spiralia</taxon>
        <taxon>Lophotrochozoa</taxon>
        <taxon>Mollusca</taxon>
        <taxon>Bivalvia</taxon>
        <taxon>Autobranchia</taxon>
        <taxon>Heteroconchia</taxon>
        <taxon>Palaeoheterodonta</taxon>
        <taxon>Unionida</taxon>
        <taxon>Unionoidea</taxon>
        <taxon>Unionidae</taxon>
        <taxon>Unioninae</taxon>
        <taxon>Sinanodonta</taxon>
    </lineage>
</organism>
<feature type="compositionally biased region" description="Polar residues" evidence="1">
    <location>
        <begin position="219"/>
        <end position="229"/>
    </location>
</feature>
<gene>
    <name evidence="2" type="ORF">ACJMK2_037272</name>
</gene>
<feature type="region of interest" description="Disordered" evidence="1">
    <location>
        <begin position="710"/>
        <end position="768"/>
    </location>
</feature>
<feature type="compositionally biased region" description="Basic and acidic residues" evidence="1">
    <location>
        <begin position="743"/>
        <end position="757"/>
    </location>
</feature>
<evidence type="ECO:0000313" key="2">
    <source>
        <dbReference type="EMBL" id="KAL3874227.1"/>
    </source>
</evidence>
<dbReference type="AlphaFoldDB" id="A0ABD3WK60"/>
<feature type="compositionally biased region" description="Basic residues" evidence="1">
    <location>
        <begin position="1"/>
        <end position="13"/>
    </location>
</feature>
<feature type="compositionally biased region" description="Polar residues" evidence="1">
    <location>
        <begin position="83"/>
        <end position="107"/>
    </location>
</feature>
<dbReference type="Proteomes" id="UP001634394">
    <property type="component" value="Unassembled WGS sequence"/>
</dbReference>
<name>A0ABD3WK60_SINWO</name>
<reference evidence="2 3" key="1">
    <citation type="submission" date="2024-11" db="EMBL/GenBank/DDBJ databases">
        <title>Chromosome-level genome assembly of the freshwater bivalve Anodonta woodiana.</title>
        <authorList>
            <person name="Chen X."/>
        </authorList>
    </citation>
    <scope>NUCLEOTIDE SEQUENCE [LARGE SCALE GENOMIC DNA]</scope>
    <source>
        <strain evidence="2">MN2024</strain>
        <tissue evidence="2">Gills</tissue>
    </source>
</reference>
<dbReference type="EMBL" id="JBJQND010000006">
    <property type="protein sequence ID" value="KAL3874227.1"/>
    <property type="molecule type" value="Genomic_DNA"/>
</dbReference>
<feature type="compositionally biased region" description="Basic and acidic residues" evidence="1">
    <location>
        <begin position="306"/>
        <end position="320"/>
    </location>
</feature>